<dbReference type="OrthoDB" id="9783680at2"/>
<dbReference type="AlphaFoldDB" id="A0A366XPD1"/>
<gene>
    <name evidence="3" type="ORF">DS031_17745</name>
</gene>
<dbReference type="Pfam" id="PF00753">
    <property type="entry name" value="Lactamase_B"/>
    <property type="match status" value="1"/>
</dbReference>
<reference evidence="3 4" key="1">
    <citation type="submission" date="2018-07" db="EMBL/GenBank/DDBJ databases">
        <title>Lottiidibacillus patelloidae gen. nov., sp. nov., isolated from the intestinal tract of a marine limpet and the reclassification of B. taeanensis BH030017T, B. algicola KMM 3737T and B. hwajinpoensis SW-72T as genus Lottiidibacillus.</title>
        <authorList>
            <person name="Liu R."/>
            <person name="Huang Z."/>
        </authorList>
    </citation>
    <scope>NUCLEOTIDE SEQUENCE [LARGE SCALE GENOMIC DNA]</scope>
    <source>
        <strain evidence="3 4">BH030017</strain>
    </source>
</reference>
<dbReference type="EMBL" id="QOCW01000023">
    <property type="protein sequence ID" value="RBW68220.1"/>
    <property type="molecule type" value="Genomic_DNA"/>
</dbReference>
<dbReference type="RefSeq" id="WP_113807397.1">
    <property type="nucleotide sequence ID" value="NZ_QOCW01000023.1"/>
</dbReference>
<name>A0A366XPD1_9BACI</name>
<dbReference type="InterPro" id="IPR001279">
    <property type="entry name" value="Metallo-B-lactamas"/>
</dbReference>
<comment type="caution">
    <text evidence="3">The sequence shown here is derived from an EMBL/GenBank/DDBJ whole genome shotgun (WGS) entry which is preliminary data.</text>
</comment>
<evidence type="ECO:0000256" key="1">
    <source>
        <dbReference type="SAM" id="Coils"/>
    </source>
</evidence>
<dbReference type="InterPro" id="IPR052159">
    <property type="entry name" value="Competence_DNA_uptake"/>
</dbReference>
<dbReference type="InterPro" id="IPR036866">
    <property type="entry name" value="RibonucZ/Hydroxyglut_hydro"/>
</dbReference>
<dbReference type="SUPFAM" id="SSF56281">
    <property type="entry name" value="Metallo-hydrolase/oxidoreductase"/>
    <property type="match status" value="1"/>
</dbReference>
<protein>
    <submittedName>
        <fullName evidence="3">MBL fold protein</fullName>
    </submittedName>
</protein>
<feature type="domain" description="Metallo-beta-lactamase" evidence="2">
    <location>
        <begin position="12"/>
        <end position="93"/>
    </location>
</feature>
<accession>A0A366XPD1</accession>
<dbReference type="PANTHER" id="PTHR30619:SF1">
    <property type="entry name" value="RECOMBINATION PROTEIN 2"/>
    <property type="match status" value="1"/>
</dbReference>
<keyword evidence="4" id="KW-1185">Reference proteome</keyword>
<organism evidence="3 4">
    <name type="scientific">Bacillus taeanensis</name>
    <dbReference type="NCBI Taxonomy" id="273032"/>
    <lineage>
        <taxon>Bacteria</taxon>
        <taxon>Bacillati</taxon>
        <taxon>Bacillota</taxon>
        <taxon>Bacilli</taxon>
        <taxon>Bacillales</taxon>
        <taxon>Bacillaceae</taxon>
        <taxon>Bacillus</taxon>
    </lineage>
</organism>
<sequence>MSIFVKMLPAANGDCFLIKIKDQKDRNILIDGGKGIVCHHQLKEEFKELKDNNSNIDLLILTHIDDDHISGIIRLYQDEKIDKSIIKDVWFNSGEIISNYLKDNCGKGSRGIVITPISRKMSVRQGMTLEKEIEKNNHWSKDVVISDQIKEIGDMKIKVLSPDLETINDLNDKWERELLRLRKQKSKERKMSFITDYHKSILELNELSFQEDTSIFNKSSIAILLEYERHSLLMLGDSHPSIIISSLKNLGYSESNKLKVDLVKVSHHGSKRNTNTELLNMLDCTNYLISTDGSKHGLPNKESLAKIICTMNQPINFYFNYSNMRKIFSQEECEHFNINCFFLSEENDYTVEVK</sequence>
<evidence type="ECO:0000259" key="2">
    <source>
        <dbReference type="Pfam" id="PF00753"/>
    </source>
</evidence>
<feature type="coiled-coil region" evidence="1">
    <location>
        <begin position="164"/>
        <end position="191"/>
    </location>
</feature>
<proteinExistence type="predicted"/>
<evidence type="ECO:0000313" key="3">
    <source>
        <dbReference type="EMBL" id="RBW68220.1"/>
    </source>
</evidence>
<evidence type="ECO:0000313" key="4">
    <source>
        <dbReference type="Proteomes" id="UP000253314"/>
    </source>
</evidence>
<dbReference type="Gene3D" id="3.60.15.10">
    <property type="entry name" value="Ribonuclease Z/Hydroxyacylglutathione hydrolase-like"/>
    <property type="match status" value="1"/>
</dbReference>
<keyword evidence="1" id="KW-0175">Coiled coil</keyword>
<dbReference type="PANTHER" id="PTHR30619">
    <property type="entry name" value="DNA INTERNALIZATION/COMPETENCE PROTEIN COMEC/REC2"/>
    <property type="match status" value="1"/>
</dbReference>
<dbReference type="Proteomes" id="UP000253314">
    <property type="component" value="Unassembled WGS sequence"/>
</dbReference>